<dbReference type="InterPro" id="IPR029058">
    <property type="entry name" value="AB_hydrolase_fold"/>
</dbReference>
<dbReference type="InterPro" id="IPR051044">
    <property type="entry name" value="MAG_DAG_Lipase"/>
</dbReference>
<reference evidence="2" key="1">
    <citation type="submission" date="2022-04" db="EMBL/GenBank/DDBJ databases">
        <title>Halobacillus sp. isolated from saltern.</title>
        <authorList>
            <person name="Won M."/>
            <person name="Lee C.-M."/>
            <person name="Woen H.-Y."/>
            <person name="Kwon S.-W."/>
        </authorList>
    </citation>
    <scope>NUCLEOTIDE SEQUENCE</scope>
    <source>
        <strain evidence="2">SSHM10-5</strain>
    </source>
</reference>
<dbReference type="Pfam" id="PF12146">
    <property type="entry name" value="Hydrolase_4"/>
    <property type="match status" value="1"/>
</dbReference>
<accession>A0ABY4HD90</accession>
<protein>
    <submittedName>
        <fullName evidence="2">Alpha/beta hydrolase</fullName>
    </submittedName>
</protein>
<dbReference type="SUPFAM" id="SSF53474">
    <property type="entry name" value="alpha/beta-Hydrolases"/>
    <property type="match status" value="1"/>
</dbReference>
<evidence type="ECO:0000259" key="1">
    <source>
        <dbReference type="Pfam" id="PF12146"/>
    </source>
</evidence>
<evidence type="ECO:0000313" key="2">
    <source>
        <dbReference type="EMBL" id="UOR11865.1"/>
    </source>
</evidence>
<sequence length="256" mass="29575">MSSTPASIIIVHGAFEHIGRYNHLIKQFEADGYRVLGQNLPGQGDSEGVKGHIRSFDQYIETIEKWLQQIDEGPVFLLGHSMGGLAVIRTMQELKPKVNGVILSSPAMGILNGASKPMEAASKILNYLWPSLKVDTQFNPEYVTKSEAVRIRDQHDQLILKKVSVRWYREFQRGIRQAFSKVDQFPDVPILVMQAGEDLMIDAWKTKEWFHKIDLHEKTYKEWPGLYHELFNEPEWKQVYAFATQFMQQQLSKPMR</sequence>
<gene>
    <name evidence="2" type="ORF">MUO15_20280</name>
</gene>
<name>A0ABY4HD90_9BACI</name>
<dbReference type="InterPro" id="IPR022742">
    <property type="entry name" value="Hydrolase_4"/>
</dbReference>
<dbReference type="Proteomes" id="UP000830326">
    <property type="component" value="Chromosome"/>
</dbReference>
<proteinExistence type="predicted"/>
<feature type="domain" description="Serine aminopeptidase S33" evidence="1">
    <location>
        <begin position="6"/>
        <end position="235"/>
    </location>
</feature>
<dbReference type="Gene3D" id="3.40.50.1820">
    <property type="entry name" value="alpha/beta hydrolase"/>
    <property type="match status" value="1"/>
</dbReference>
<organism evidence="2 3">
    <name type="scientific">Halobacillus amylolyticus</name>
    <dbReference type="NCBI Taxonomy" id="2932259"/>
    <lineage>
        <taxon>Bacteria</taxon>
        <taxon>Bacillati</taxon>
        <taxon>Bacillota</taxon>
        <taxon>Bacilli</taxon>
        <taxon>Bacillales</taxon>
        <taxon>Bacillaceae</taxon>
        <taxon>Halobacillus</taxon>
    </lineage>
</organism>
<evidence type="ECO:0000313" key="3">
    <source>
        <dbReference type="Proteomes" id="UP000830326"/>
    </source>
</evidence>
<dbReference type="EMBL" id="CP095075">
    <property type="protein sequence ID" value="UOR11865.1"/>
    <property type="molecule type" value="Genomic_DNA"/>
</dbReference>
<dbReference type="PANTHER" id="PTHR11614">
    <property type="entry name" value="PHOSPHOLIPASE-RELATED"/>
    <property type="match status" value="1"/>
</dbReference>
<keyword evidence="2" id="KW-0378">Hydrolase</keyword>
<dbReference type="RefSeq" id="WP_245032241.1">
    <property type="nucleotide sequence ID" value="NZ_CP095075.1"/>
</dbReference>
<keyword evidence="3" id="KW-1185">Reference proteome</keyword>
<dbReference type="GO" id="GO:0016787">
    <property type="term" value="F:hydrolase activity"/>
    <property type="evidence" value="ECO:0007669"/>
    <property type="project" value="UniProtKB-KW"/>
</dbReference>